<comment type="caution">
    <text evidence="2">The sequence shown here is derived from an EMBL/GenBank/DDBJ whole genome shotgun (WGS) entry which is preliminary data.</text>
</comment>
<sequence length="125" mass="13942">MPTTRIFAPSPADLPARHRAPTRIAPPMWESGTSRRSRRGSTPWRRNPVHLREAAMTNDCWPFTSLFTTIVVGRPDLSPAQAEKNSPARTYASTQRTETCKRDEIALRYRHIAAGDVAKSLSANA</sequence>
<dbReference type="Proteomes" id="UP001500653">
    <property type="component" value="Unassembled WGS sequence"/>
</dbReference>
<feature type="region of interest" description="Disordered" evidence="1">
    <location>
        <begin position="1"/>
        <end position="46"/>
    </location>
</feature>
<gene>
    <name evidence="2" type="ORF">GCM10009676_23500</name>
</gene>
<evidence type="ECO:0000313" key="2">
    <source>
        <dbReference type="EMBL" id="GAA1238218.1"/>
    </source>
</evidence>
<protein>
    <submittedName>
        <fullName evidence="2">Uncharacterized protein</fullName>
    </submittedName>
</protein>
<feature type="region of interest" description="Disordered" evidence="1">
    <location>
        <begin position="78"/>
        <end position="97"/>
    </location>
</feature>
<organism evidence="2 3">
    <name type="scientific">Prauserella halophila</name>
    <dbReference type="NCBI Taxonomy" id="185641"/>
    <lineage>
        <taxon>Bacteria</taxon>
        <taxon>Bacillati</taxon>
        <taxon>Actinomycetota</taxon>
        <taxon>Actinomycetes</taxon>
        <taxon>Pseudonocardiales</taxon>
        <taxon>Pseudonocardiaceae</taxon>
        <taxon>Prauserella</taxon>
    </lineage>
</organism>
<feature type="compositionally biased region" description="Polar residues" evidence="1">
    <location>
        <begin position="83"/>
        <end position="97"/>
    </location>
</feature>
<proteinExistence type="predicted"/>
<accession>A0ABP4GV78</accession>
<evidence type="ECO:0000313" key="3">
    <source>
        <dbReference type="Proteomes" id="UP001500653"/>
    </source>
</evidence>
<evidence type="ECO:0000256" key="1">
    <source>
        <dbReference type="SAM" id="MobiDB-lite"/>
    </source>
</evidence>
<dbReference type="EMBL" id="BAAALN010000005">
    <property type="protein sequence ID" value="GAA1238218.1"/>
    <property type="molecule type" value="Genomic_DNA"/>
</dbReference>
<name>A0ABP4GV78_9PSEU</name>
<reference evidence="3" key="1">
    <citation type="journal article" date="2019" name="Int. J. Syst. Evol. Microbiol.">
        <title>The Global Catalogue of Microorganisms (GCM) 10K type strain sequencing project: providing services to taxonomists for standard genome sequencing and annotation.</title>
        <authorList>
            <consortium name="The Broad Institute Genomics Platform"/>
            <consortium name="The Broad Institute Genome Sequencing Center for Infectious Disease"/>
            <person name="Wu L."/>
            <person name="Ma J."/>
        </authorList>
    </citation>
    <scope>NUCLEOTIDE SEQUENCE [LARGE SCALE GENOMIC DNA]</scope>
    <source>
        <strain evidence="3">JCM 13023</strain>
    </source>
</reference>
<keyword evidence="3" id="KW-1185">Reference proteome</keyword>